<evidence type="ECO:0000313" key="7">
    <source>
        <dbReference type="EMBL" id="KUG23757.1"/>
    </source>
</evidence>
<dbReference type="InterPro" id="IPR058647">
    <property type="entry name" value="BSH_CzcB-like"/>
</dbReference>
<dbReference type="AlphaFoldDB" id="A0A0W8FSA2"/>
<dbReference type="Pfam" id="PF25973">
    <property type="entry name" value="BSH_CzcB"/>
    <property type="match status" value="1"/>
</dbReference>
<keyword evidence="4" id="KW-0472">Membrane</keyword>
<feature type="coiled-coil region" evidence="3">
    <location>
        <begin position="76"/>
        <end position="142"/>
    </location>
</feature>
<keyword evidence="4" id="KW-1133">Transmembrane helix</keyword>
<dbReference type="PANTHER" id="PTHR32347">
    <property type="entry name" value="EFFLUX SYSTEM COMPONENT YKNX-RELATED"/>
    <property type="match status" value="1"/>
</dbReference>
<dbReference type="Gene3D" id="2.40.50.100">
    <property type="match status" value="2"/>
</dbReference>
<feature type="domain" description="YknX-like beta-barrel" evidence="6">
    <location>
        <begin position="256"/>
        <end position="329"/>
    </location>
</feature>
<evidence type="ECO:0000256" key="1">
    <source>
        <dbReference type="ARBA" id="ARBA00004196"/>
    </source>
</evidence>
<feature type="domain" description="CzcB-like barrel-sandwich hybrid" evidence="5">
    <location>
        <begin position="45"/>
        <end position="247"/>
    </location>
</feature>
<dbReference type="InterPro" id="IPR058636">
    <property type="entry name" value="Beta-barrel_YknX"/>
</dbReference>
<proteinExistence type="predicted"/>
<evidence type="ECO:0000256" key="2">
    <source>
        <dbReference type="ARBA" id="ARBA00023054"/>
    </source>
</evidence>
<feature type="transmembrane region" description="Helical" evidence="4">
    <location>
        <begin position="5"/>
        <end position="24"/>
    </location>
</feature>
<dbReference type="InterPro" id="IPR050465">
    <property type="entry name" value="UPF0194_transport"/>
</dbReference>
<evidence type="ECO:0000256" key="3">
    <source>
        <dbReference type="SAM" id="Coils"/>
    </source>
</evidence>
<evidence type="ECO:0000256" key="4">
    <source>
        <dbReference type="SAM" id="Phobius"/>
    </source>
</evidence>
<accession>A0A0W8FSA2</accession>
<keyword evidence="2 3" id="KW-0175">Coiled coil</keyword>
<evidence type="ECO:0000259" key="6">
    <source>
        <dbReference type="Pfam" id="PF25990"/>
    </source>
</evidence>
<dbReference type="GO" id="GO:0030313">
    <property type="term" value="C:cell envelope"/>
    <property type="evidence" value="ECO:0007669"/>
    <property type="project" value="UniProtKB-SubCell"/>
</dbReference>
<gene>
    <name evidence="7" type="ORF">ASZ90_006443</name>
</gene>
<evidence type="ECO:0000259" key="5">
    <source>
        <dbReference type="Pfam" id="PF25973"/>
    </source>
</evidence>
<dbReference type="GO" id="GO:0015562">
    <property type="term" value="F:efflux transmembrane transporter activity"/>
    <property type="evidence" value="ECO:0007669"/>
    <property type="project" value="InterPro"/>
</dbReference>
<reference evidence="7" key="1">
    <citation type="journal article" date="2015" name="Proc. Natl. Acad. Sci. U.S.A.">
        <title>Networks of energetic and metabolic interactions define dynamics in microbial communities.</title>
        <authorList>
            <person name="Embree M."/>
            <person name="Liu J.K."/>
            <person name="Al-Bassam M.M."/>
            <person name="Zengler K."/>
        </authorList>
    </citation>
    <scope>NUCLEOTIDE SEQUENCE</scope>
</reference>
<organism evidence="7">
    <name type="scientific">hydrocarbon metagenome</name>
    <dbReference type="NCBI Taxonomy" id="938273"/>
    <lineage>
        <taxon>unclassified sequences</taxon>
        <taxon>metagenomes</taxon>
        <taxon>ecological metagenomes</taxon>
    </lineage>
</organism>
<keyword evidence="4" id="KW-0812">Transmembrane</keyword>
<dbReference type="Pfam" id="PF25990">
    <property type="entry name" value="Beta-barrel_YknX"/>
    <property type="match status" value="1"/>
</dbReference>
<sequence length="336" mass="37612">MKKRIIIIVFIILFVTVGLLVYFGQKNNREKGLYYSGTIETTQANLSFQVPGRVVKVNVQEGQSVTKDQIIAELDRAEFESRYEQAKANLDRAQKTKKQLETMLEISRKTLPSEVARAKANVQSTRDTLRDAEKNYKRFEDLFSKGVITEKERDGMKLTYEVARSRLAESESVLNLAQGNLTKIDAVKQDIEVATAQINSVNASLSQASIQLAYTQLKSPRDGVITSRNIEPGETVNSGREVITISDLSRVDLKIFVDETEIGKVKPGQKVDVKVDTFPGKTYAGTVSFISPEGEFTPKIIQTKKERVKLVYLVKVSIVNPDFELKAGMPADAWLK</sequence>
<dbReference type="Gene3D" id="2.40.30.170">
    <property type="match status" value="1"/>
</dbReference>
<dbReference type="Gene3D" id="1.10.287.470">
    <property type="entry name" value="Helix hairpin bin"/>
    <property type="match status" value="2"/>
</dbReference>
<comment type="caution">
    <text evidence="7">The sequence shown here is derived from an EMBL/GenBank/DDBJ whole genome shotgun (WGS) entry which is preliminary data.</text>
</comment>
<dbReference type="EMBL" id="LNQE01000888">
    <property type="protein sequence ID" value="KUG23757.1"/>
    <property type="molecule type" value="Genomic_DNA"/>
</dbReference>
<name>A0A0W8FSA2_9ZZZZ</name>
<dbReference type="PANTHER" id="PTHR32347:SF23">
    <property type="entry name" value="BLL5650 PROTEIN"/>
    <property type="match status" value="1"/>
</dbReference>
<protein>
    <submittedName>
        <fullName evidence="7">Putative membrane fusion protein (Mfp) component of efflux pump, membrane anchor protein ybhg</fullName>
    </submittedName>
</protein>
<comment type="subcellular location">
    <subcellularLocation>
        <location evidence="1">Cell envelope</location>
    </subcellularLocation>
</comment>
<dbReference type="PRINTS" id="PR01490">
    <property type="entry name" value="RTXTOXIND"/>
</dbReference>
<dbReference type="SUPFAM" id="SSF111369">
    <property type="entry name" value="HlyD-like secretion proteins"/>
    <property type="match status" value="2"/>
</dbReference>